<feature type="active site" evidence="15">
    <location>
        <position position="416"/>
    </location>
</feature>
<comment type="similarity">
    <text evidence="16">Belongs to the AAA ATPase family.</text>
</comment>
<dbReference type="InterPro" id="IPR041569">
    <property type="entry name" value="AAA_lid_3"/>
</dbReference>
<evidence type="ECO:0000256" key="16">
    <source>
        <dbReference type="RuleBase" id="RU003651"/>
    </source>
</evidence>
<evidence type="ECO:0000256" key="10">
    <source>
        <dbReference type="ARBA" id="ARBA00022840"/>
    </source>
</evidence>
<dbReference type="Pfam" id="PF01434">
    <property type="entry name" value="Peptidase_M41"/>
    <property type="match status" value="1"/>
</dbReference>
<dbReference type="GO" id="GO:0030163">
    <property type="term" value="P:protein catabolic process"/>
    <property type="evidence" value="ECO:0007669"/>
    <property type="project" value="UniProtKB-UniRule"/>
</dbReference>
<dbReference type="Pfam" id="PF06480">
    <property type="entry name" value="FtsH_ext"/>
    <property type="match status" value="1"/>
</dbReference>
<evidence type="ECO:0000256" key="5">
    <source>
        <dbReference type="ARBA" id="ARBA00022692"/>
    </source>
</evidence>
<evidence type="ECO:0000259" key="18">
    <source>
        <dbReference type="SMART" id="SM00382"/>
    </source>
</evidence>
<protein>
    <recommendedName>
        <fullName evidence="15">ATP-dependent zinc metalloprotease FtsH</fullName>
        <ecNumber evidence="15">3.4.24.-</ecNumber>
    </recommendedName>
</protein>
<evidence type="ECO:0000256" key="13">
    <source>
        <dbReference type="ARBA" id="ARBA00023136"/>
    </source>
</evidence>
<dbReference type="PANTHER" id="PTHR23076:SF97">
    <property type="entry name" value="ATP-DEPENDENT ZINC METALLOPROTEASE YME1L1"/>
    <property type="match status" value="1"/>
</dbReference>
<dbReference type="Pfam" id="PF00004">
    <property type="entry name" value="AAA"/>
    <property type="match status" value="1"/>
</dbReference>
<evidence type="ECO:0000256" key="6">
    <source>
        <dbReference type="ARBA" id="ARBA00022723"/>
    </source>
</evidence>
<dbReference type="InterPro" id="IPR003960">
    <property type="entry name" value="ATPase_AAA_CS"/>
</dbReference>
<dbReference type="Pfam" id="PF17862">
    <property type="entry name" value="AAA_lid_3"/>
    <property type="match status" value="1"/>
</dbReference>
<comment type="function">
    <text evidence="15">Acts as a processive, ATP-dependent zinc metallopeptidase for both cytoplasmic and membrane proteins. Plays a role in the quality control of integral membrane proteins.</text>
</comment>
<comment type="subcellular location">
    <subcellularLocation>
        <location evidence="15">Cell membrane</location>
        <topology evidence="15">Multi-pass membrane protein</topology>
        <orientation evidence="15">Cytoplasmic side</orientation>
    </subcellularLocation>
    <subcellularLocation>
        <location evidence="1">Membrane</location>
    </subcellularLocation>
</comment>
<dbReference type="GO" id="GO:0008270">
    <property type="term" value="F:zinc ion binding"/>
    <property type="evidence" value="ECO:0007669"/>
    <property type="project" value="UniProtKB-UniRule"/>
</dbReference>
<feature type="transmembrane region" description="Helical" evidence="15">
    <location>
        <begin position="7"/>
        <end position="26"/>
    </location>
</feature>
<name>A0AB35BX50_9GAMM</name>
<evidence type="ECO:0000256" key="15">
    <source>
        <dbReference type="HAMAP-Rule" id="MF_01458"/>
    </source>
</evidence>
<dbReference type="SUPFAM" id="SSF140990">
    <property type="entry name" value="FtsH protease domain-like"/>
    <property type="match status" value="1"/>
</dbReference>
<dbReference type="SUPFAM" id="SSF52540">
    <property type="entry name" value="P-loop containing nucleoside triphosphate hydrolases"/>
    <property type="match status" value="1"/>
</dbReference>
<feature type="binding site" evidence="15">
    <location>
        <position position="415"/>
    </location>
    <ligand>
        <name>Zn(2+)</name>
        <dbReference type="ChEBI" id="CHEBI:29105"/>
        <note>catalytic</note>
    </ligand>
</feature>
<evidence type="ECO:0000313" key="19">
    <source>
        <dbReference type="EMBL" id="MBS7824334.1"/>
    </source>
</evidence>
<comment type="subunit">
    <text evidence="15">Homohexamer.</text>
</comment>
<sequence length="625" mass="68236">MKYNGRDIIVLIVAILGVLLVFQNFGSTPGQGMAYSEFLNAIDDGRVKEVTIAGPEINGTYSSGQRFTTYNPETNNGMLIDLLRAKDVTIVGKEMRSRGILLSIILNLLPVLILFGLIMFMMRQSGGGGKNPMSFGKSKAKMLNADEVKTRFSDVAGADEAKQEVGEVVEFLRDPTKFQRLGGKMPKGILMVGPPGTGKTLLAKAIAGEAGVPFFTISGSDFMEMFVGVGAARVRDMFEQAKKHAPCIIFIDEIDAVGRHRGSGLGGGHDEREQTLNQMLVEMDGFGDNSGIIIIAATNRVDVLDPALLRPGRFDRQVVVPLPDIKGREAILKVHLRKVPLAADVDVLSLAKGTPGFSGADLANLVNEAALFAARQNKNDVGMDDMESAKDKIFMGAERRSLMMTADEMRLTAYHEAGHAIVAYRLKSDPVYKVTIIPRGRALGVTWTLPENDSVSNSRQWLNNKMAMIFGGRIAEELIFGYDKVTTGAMSDIQHSTNMARNMVTKWGLSDKLGFLFYAPDGDGGMMGRPSQGQDTMSNETALLIDEEVRRIVNENYARAKKVLEDDIERLHRMANVLLDVETIDAQQVDDIMHDRELSNSSLNSKPKDDGGSAAEPTPPTLDFV</sequence>
<dbReference type="Proteomes" id="UP000680020">
    <property type="component" value="Unassembled WGS sequence"/>
</dbReference>
<organism evidence="19 20">
    <name type="scientific">Wohlfahrtiimonas chitiniclastica</name>
    <dbReference type="NCBI Taxonomy" id="400946"/>
    <lineage>
        <taxon>Bacteria</taxon>
        <taxon>Pseudomonadati</taxon>
        <taxon>Pseudomonadota</taxon>
        <taxon>Gammaproteobacteria</taxon>
        <taxon>Cardiobacteriales</taxon>
        <taxon>Ignatzschineriaceae</taxon>
        <taxon>Wohlfahrtiimonas</taxon>
    </lineage>
</organism>
<feature type="region of interest" description="Disordered" evidence="17">
    <location>
        <begin position="597"/>
        <end position="625"/>
    </location>
</feature>
<evidence type="ECO:0000256" key="3">
    <source>
        <dbReference type="ARBA" id="ARBA00022475"/>
    </source>
</evidence>
<dbReference type="InterPro" id="IPR005936">
    <property type="entry name" value="FtsH"/>
</dbReference>
<comment type="caution">
    <text evidence="19">The sequence shown here is derived from an EMBL/GenBank/DDBJ whole genome shotgun (WGS) entry which is preliminary data.</text>
</comment>
<keyword evidence="12 15" id="KW-0482">Metalloprotease</keyword>
<dbReference type="GO" id="GO:0005886">
    <property type="term" value="C:plasma membrane"/>
    <property type="evidence" value="ECO:0007669"/>
    <property type="project" value="UniProtKB-SubCell"/>
</dbReference>
<keyword evidence="4 15" id="KW-0645">Protease</keyword>
<dbReference type="InterPro" id="IPR003959">
    <property type="entry name" value="ATPase_AAA_core"/>
</dbReference>
<keyword evidence="7 15" id="KW-0547">Nucleotide-binding</keyword>
<dbReference type="FunFam" id="1.20.58.760:FF:000001">
    <property type="entry name" value="ATP-dependent zinc metalloprotease FtsH"/>
    <property type="match status" value="1"/>
</dbReference>
<gene>
    <name evidence="15 19" type="primary">ftsH</name>
    <name evidence="19" type="ORF">J7561_03840</name>
</gene>
<dbReference type="GO" id="GO:0004222">
    <property type="term" value="F:metalloendopeptidase activity"/>
    <property type="evidence" value="ECO:0007669"/>
    <property type="project" value="InterPro"/>
</dbReference>
<dbReference type="CDD" id="cd19501">
    <property type="entry name" value="RecA-like_FtsH"/>
    <property type="match status" value="1"/>
</dbReference>
<dbReference type="Gene3D" id="1.10.8.60">
    <property type="match status" value="1"/>
</dbReference>
<dbReference type="FunFam" id="3.40.50.300:FF:000001">
    <property type="entry name" value="ATP-dependent zinc metalloprotease FtsH"/>
    <property type="match status" value="1"/>
</dbReference>
<dbReference type="Gene3D" id="3.40.50.300">
    <property type="entry name" value="P-loop containing nucleotide triphosphate hydrolases"/>
    <property type="match status" value="1"/>
</dbReference>
<dbReference type="Gene3D" id="1.20.58.760">
    <property type="entry name" value="Peptidase M41"/>
    <property type="match status" value="1"/>
</dbReference>
<feature type="domain" description="AAA+ ATPase" evidence="18">
    <location>
        <begin position="185"/>
        <end position="324"/>
    </location>
</feature>
<dbReference type="SMART" id="SM00382">
    <property type="entry name" value="AAA"/>
    <property type="match status" value="1"/>
</dbReference>
<dbReference type="GO" id="GO:0006508">
    <property type="term" value="P:proteolysis"/>
    <property type="evidence" value="ECO:0007669"/>
    <property type="project" value="UniProtKB-KW"/>
</dbReference>
<evidence type="ECO:0000256" key="4">
    <source>
        <dbReference type="ARBA" id="ARBA00022670"/>
    </source>
</evidence>
<reference evidence="19" key="1">
    <citation type="submission" date="2021-03" db="EMBL/GenBank/DDBJ databases">
        <title>Identification and antibiotic profiling of Wohlfahrtiimonas chitiniclastica, an underestimated human pathogen.</title>
        <authorList>
            <person name="Kopf A."/>
            <person name="Bunk B."/>
            <person name="Coldewey S."/>
            <person name="Gunzer F."/>
            <person name="Riedel T."/>
            <person name="Schroettner P."/>
        </authorList>
    </citation>
    <scope>NUCLEOTIDE SEQUENCE</scope>
    <source>
        <strain evidence="19">DSM 100917</strain>
    </source>
</reference>
<dbReference type="InterPro" id="IPR027417">
    <property type="entry name" value="P-loop_NTPase"/>
</dbReference>
<evidence type="ECO:0000313" key="20">
    <source>
        <dbReference type="Proteomes" id="UP000680020"/>
    </source>
</evidence>
<feature type="transmembrane region" description="Helical" evidence="15">
    <location>
        <begin position="100"/>
        <end position="120"/>
    </location>
</feature>
<dbReference type="Gene3D" id="3.30.720.210">
    <property type="match status" value="1"/>
</dbReference>
<dbReference type="PANTHER" id="PTHR23076">
    <property type="entry name" value="METALLOPROTEASE M41 FTSH"/>
    <property type="match status" value="1"/>
</dbReference>
<comment type="cofactor">
    <cofactor evidence="15">
        <name>Zn(2+)</name>
        <dbReference type="ChEBI" id="CHEBI:29105"/>
    </cofactor>
    <text evidence="15">Binds 1 zinc ion per subunit.</text>
</comment>
<dbReference type="AlphaFoldDB" id="A0AB35BX50"/>
<feature type="binding site" evidence="15">
    <location>
        <position position="419"/>
    </location>
    <ligand>
        <name>Zn(2+)</name>
        <dbReference type="ChEBI" id="CHEBI:29105"/>
        <note>catalytic</note>
    </ligand>
</feature>
<evidence type="ECO:0000256" key="7">
    <source>
        <dbReference type="ARBA" id="ARBA00022741"/>
    </source>
</evidence>
<feature type="binding site" evidence="15">
    <location>
        <position position="492"/>
    </location>
    <ligand>
        <name>Zn(2+)</name>
        <dbReference type="ChEBI" id="CHEBI:29105"/>
        <note>catalytic</note>
    </ligand>
</feature>
<dbReference type="InterPro" id="IPR003593">
    <property type="entry name" value="AAA+_ATPase"/>
</dbReference>
<dbReference type="EC" id="3.4.24.-" evidence="15"/>
<dbReference type="FunFam" id="1.10.8.60:FF:000001">
    <property type="entry name" value="ATP-dependent zinc metalloprotease FtsH"/>
    <property type="match status" value="1"/>
</dbReference>
<proteinExistence type="inferred from homology"/>
<feature type="binding site" evidence="15">
    <location>
        <begin position="193"/>
        <end position="200"/>
    </location>
    <ligand>
        <name>ATP</name>
        <dbReference type="ChEBI" id="CHEBI:30616"/>
    </ligand>
</feature>
<evidence type="ECO:0000256" key="2">
    <source>
        <dbReference type="ARBA" id="ARBA00010044"/>
    </source>
</evidence>
<keyword evidence="5 15" id="KW-0812">Transmembrane</keyword>
<dbReference type="GO" id="GO:0005524">
    <property type="term" value="F:ATP binding"/>
    <property type="evidence" value="ECO:0007669"/>
    <property type="project" value="UniProtKB-UniRule"/>
</dbReference>
<keyword evidence="9 15" id="KW-0862">Zinc</keyword>
<evidence type="ECO:0000256" key="1">
    <source>
        <dbReference type="ARBA" id="ARBA00004370"/>
    </source>
</evidence>
<keyword evidence="11 15" id="KW-1133">Transmembrane helix</keyword>
<keyword evidence="3 15" id="KW-1003">Cell membrane</keyword>
<keyword evidence="6 15" id="KW-0479">Metal-binding</keyword>
<evidence type="ECO:0000256" key="12">
    <source>
        <dbReference type="ARBA" id="ARBA00023049"/>
    </source>
</evidence>
<dbReference type="EMBL" id="JAGIBU010000002">
    <property type="protein sequence ID" value="MBS7824334.1"/>
    <property type="molecule type" value="Genomic_DNA"/>
</dbReference>
<comment type="similarity">
    <text evidence="14 15">In the central section; belongs to the AAA ATPase family.</text>
</comment>
<keyword evidence="10 15" id="KW-0067">ATP-binding</keyword>
<keyword evidence="8 15" id="KW-0378">Hydrolase</keyword>
<evidence type="ECO:0000256" key="9">
    <source>
        <dbReference type="ARBA" id="ARBA00022833"/>
    </source>
</evidence>
<dbReference type="GO" id="GO:0004176">
    <property type="term" value="F:ATP-dependent peptidase activity"/>
    <property type="evidence" value="ECO:0007669"/>
    <property type="project" value="InterPro"/>
</dbReference>
<dbReference type="GO" id="GO:0016887">
    <property type="term" value="F:ATP hydrolysis activity"/>
    <property type="evidence" value="ECO:0007669"/>
    <property type="project" value="UniProtKB-UniRule"/>
</dbReference>
<evidence type="ECO:0000256" key="14">
    <source>
        <dbReference type="ARBA" id="ARBA00061570"/>
    </source>
</evidence>
<dbReference type="InterPro" id="IPR000642">
    <property type="entry name" value="Peptidase_M41"/>
</dbReference>
<evidence type="ECO:0000256" key="11">
    <source>
        <dbReference type="ARBA" id="ARBA00022989"/>
    </source>
</evidence>
<accession>A0AB35BX50</accession>
<evidence type="ECO:0000256" key="17">
    <source>
        <dbReference type="SAM" id="MobiDB-lite"/>
    </source>
</evidence>
<dbReference type="InterPro" id="IPR037219">
    <property type="entry name" value="Peptidase_M41-like"/>
</dbReference>
<evidence type="ECO:0000256" key="8">
    <source>
        <dbReference type="ARBA" id="ARBA00022801"/>
    </source>
</evidence>
<comment type="similarity">
    <text evidence="2 15">In the C-terminal section; belongs to the peptidase M41 family.</text>
</comment>
<dbReference type="InterPro" id="IPR011546">
    <property type="entry name" value="Pept_M41_FtsH_extracell"/>
</dbReference>
<dbReference type="PROSITE" id="PS00674">
    <property type="entry name" value="AAA"/>
    <property type="match status" value="1"/>
</dbReference>
<dbReference type="HAMAP" id="MF_01458">
    <property type="entry name" value="FtsH"/>
    <property type="match status" value="1"/>
</dbReference>
<keyword evidence="13 15" id="KW-0472">Membrane</keyword>
<dbReference type="NCBIfam" id="TIGR01241">
    <property type="entry name" value="FtsH_fam"/>
    <property type="match status" value="1"/>
</dbReference>